<dbReference type="SUPFAM" id="SSF52980">
    <property type="entry name" value="Restriction endonuclease-like"/>
    <property type="match status" value="1"/>
</dbReference>
<evidence type="ECO:0000256" key="5">
    <source>
        <dbReference type="ARBA" id="ARBA00022759"/>
    </source>
</evidence>
<evidence type="ECO:0000256" key="13">
    <source>
        <dbReference type="HAMAP-Rule" id="MF_00130"/>
    </source>
</evidence>
<comment type="cofactor">
    <cofactor evidence="13">
        <name>Mg(2+)</name>
        <dbReference type="ChEBI" id="CHEBI:18420"/>
    </cofactor>
    <text evidence="13">Binds 1 Mg(2+) ion per subunit.</text>
</comment>
<keyword evidence="5 13" id="KW-0255">Endonuclease</keyword>
<keyword evidence="9 13" id="KW-0233">DNA recombination</keyword>
<feature type="binding site" evidence="13">
    <location>
        <position position="103"/>
    </location>
    <ligand>
        <name>Mg(2+)</name>
        <dbReference type="ChEBI" id="CHEBI:18420"/>
    </ligand>
</feature>
<comment type="caution">
    <text evidence="15">The sequence shown here is derived from an EMBL/GenBank/DDBJ whole genome shotgun (WGS) entry which is preliminary data.</text>
</comment>
<accession>A0ABS2GXT8</accession>
<keyword evidence="3 13" id="KW-0540">Nuclease</keyword>
<feature type="binding site" evidence="13">
    <location>
        <position position="90"/>
    </location>
    <ligand>
        <name>Mg(2+)</name>
        <dbReference type="ChEBI" id="CHEBI:18420"/>
    </ligand>
</feature>
<dbReference type="InterPro" id="IPR004612">
    <property type="entry name" value="Resolv_RecU"/>
</dbReference>
<comment type="catalytic activity">
    <reaction evidence="13">
        <text>Endonucleolytic cleavage at a junction such as a reciprocal single-stranded crossover between two homologous DNA duplexes (Holliday junction).</text>
        <dbReference type="EC" id="3.1.21.10"/>
    </reaction>
</comment>
<dbReference type="InterPro" id="IPR011856">
    <property type="entry name" value="tRNA_endonuc-like_dom_sf"/>
</dbReference>
<keyword evidence="2 13" id="KW-0963">Cytoplasm</keyword>
<comment type="similarity">
    <text evidence="11 13">Belongs to the RecU family.</text>
</comment>
<comment type="subcellular location">
    <subcellularLocation>
        <location evidence="1 13">Cytoplasm</location>
    </subcellularLocation>
</comment>
<evidence type="ECO:0000256" key="4">
    <source>
        <dbReference type="ARBA" id="ARBA00022723"/>
    </source>
</evidence>
<evidence type="ECO:0000256" key="3">
    <source>
        <dbReference type="ARBA" id="ARBA00022722"/>
    </source>
</evidence>
<evidence type="ECO:0000256" key="6">
    <source>
        <dbReference type="ARBA" id="ARBA00022763"/>
    </source>
</evidence>
<evidence type="ECO:0000256" key="12">
    <source>
        <dbReference type="ARBA" id="ARBA00029523"/>
    </source>
</evidence>
<keyword evidence="7 13" id="KW-0378">Hydrolase</keyword>
<comment type="function">
    <text evidence="13">Endonuclease that resolves Holliday junction intermediates in genetic recombination. Cleaves mobile four-strand junctions by introducing symmetrical nicks in paired strands. Promotes annealing of linear ssDNA with homologous dsDNA. Required for DNA repair, homologous recombination and chromosome segregation.</text>
</comment>
<evidence type="ECO:0000256" key="11">
    <source>
        <dbReference type="ARBA" id="ARBA00023447"/>
    </source>
</evidence>
<evidence type="ECO:0000313" key="15">
    <source>
        <dbReference type="EMBL" id="MBM6939954.1"/>
    </source>
</evidence>
<keyword evidence="16" id="KW-1185">Reference proteome</keyword>
<name>A0ABS2GXT8_9LACO</name>
<keyword evidence="4 13" id="KW-0479">Metal-binding</keyword>
<organism evidence="15 16">
    <name type="scientific">Limosilactobacillus coleohominis</name>
    <dbReference type="NCBI Taxonomy" id="181675"/>
    <lineage>
        <taxon>Bacteria</taxon>
        <taxon>Bacillati</taxon>
        <taxon>Bacillota</taxon>
        <taxon>Bacilli</taxon>
        <taxon>Lactobacillales</taxon>
        <taxon>Lactobacillaceae</taxon>
        <taxon>Limosilactobacillus</taxon>
    </lineage>
</organism>
<dbReference type="Proteomes" id="UP000785625">
    <property type="component" value="Unassembled WGS sequence"/>
</dbReference>
<sequence>MSIHYPSGQGPVHFQKPLVNKKTSRYQSTYSKRGMSLEKEINESNQYYLATHQAVIHKKPTPIQLVKVDYPKRSAAVIREAYFRRPSTTDYNGIYKGYYIDFDAKETRNKRSFPLKNFHQHQINHLMACVAQGGICFAFIKFTTLDLLYLLPATKLFEYWQDQKNGGKSSITLATIKKDGIKVEYGLNPRLQYLPAIDQLIAIYEKGEKHE</sequence>
<evidence type="ECO:0000313" key="16">
    <source>
        <dbReference type="Proteomes" id="UP000785625"/>
    </source>
</evidence>
<proteinExistence type="inferred from homology"/>
<dbReference type="RefSeq" id="WP_178661602.1">
    <property type="nucleotide sequence ID" value="NZ_JACJKU010000002.1"/>
</dbReference>
<dbReference type="Gene3D" id="3.40.1350.10">
    <property type="match status" value="1"/>
</dbReference>
<dbReference type="Pfam" id="PF03838">
    <property type="entry name" value="RecU"/>
    <property type="match status" value="1"/>
</dbReference>
<gene>
    <name evidence="13 15" type="primary">recU</name>
    <name evidence="15" type="ORF">H5975_00365</name>
</gene>
<feature type="site" description="Transition state stabilizer" evidence="13">
    <location>
        <position position="105"/>
    </location>
</feature>
<reference evidence="15 16" key="1">
    <citation type="journal article" date="2021" name="Sci. Rep.">
        <title>The distribution of antibiotic resistance genes in chicken gut microbiota commensals.</title>
        <authorList>
            <person name="Juricova H."/>
            <person name="Matiasovicova J."/>
            <person name="Kubasova T."/>
            <person name="Cejkova D."/>
            <person name="Rychlik I."/>
        </authorList>
    </citation>
    <scope>NUCLEOTIDE SEQUENCE [LARGE SCALE GENOMIC DNA]</scope>
    <source>
        <strain evidence="15 16">An574</strain>
    </source>
</reference>
<evidence type="ECO:0000256" key="9">
    <source>
        <dbReference type="ARBA" id="ARBA00023172"/>
    </source>
</evidence>
<evidence type="ECO:0000256" key="7">
    <source>
        <dbReference type="ARBA" id="ARBA00022801"/>
    </source>
</evidence>
<dbReference type="NCBIfam" id="NF002584">
    <property type="entry name" value="PRK02234.1-5"/>
    <property type="match status" value="1"/>
</dbReference>
<evidence type="ECO:0000256" key="10">
    <source>
        <dbReference type="ARBA" id="ARBA00023204"/>
    </source>
</evidence>
<dbReference type="NCBIfam" id="TIGR00648">
    <property type="entry name" value="recU"/>
    <property type="match status" value="1"/>
</dbReference>
<keyword evidence="10 13" id="KW-0234">DNA repair</keyword>
<feature type="binding site" evidence="13">
    <location>
        <position position="88"/>
    </location>
    <ligand>
        <name>Mg(2+)</name>
        <dbReference type="ChEBI" id="CHEBI:18420"/>
    </ligand>
</feature>
<evidence type="ECO:0000256" key="2">
    <source>
        <dbReference type="ARBA" id="ARBA00022490"/>
    </source>
</evidence>
<protein>
    <recommendedName>
        <fullName evidence="12 13">Holliday junction resolvase RecU</fullName>
        <ecNumber evidence="13 14">3.1.21.10</ecNumber>
    </recommendedName>
    <alternativeName>
        <fullName evidence="13">Recombination protein U homolog</fullName>
    </alternativeName>
</protein>
<dbReference type="InterPro" id="IPR011335">
    <property type="entry name" value="Restrct_endonuc-II-like"/>
</dbReference>
<dbReference type="EMBL" id="JACJKU010000002">
    <property type="protein sequence ID" value="MBM6939954.1"/>
    <property type="molecule type" value="Genomic_DNA"/>
</dbReference>
<keyword evidence="6 13" id="KW-0227">DNA damage</keyword>
<dbReference type="HAMAP" id="MF_00130">
    <property type="entry name" value="RecU"/>
    <property type="match status" value="1"/>
</dbReference>
<feature type="binding site" evidence="13">
    <location>
        <position position="122"/>
    </location>
    <ligand>
        <name>Mg(2+)</name>
        <dbReference type="ChEBI" id="CHEBI:18420"/>
    </ligand>
</feature>
<dbReference type="CDD" id="cd22354">
    <property type="entry name" value="RecU-like"/>
    <property type="match status" value="1"/>
</dbReference>
<dbReference type="EC" id="3.1.21.10" evidence="13 14"/>
<dbReference type="PIRSF" id="PIRSF037785">
    <property type="entry name" value="RecU"/>
    <property type="match status" value="1"/>
</dbReference>
<evidence type="ECO:0000256" key="14">
    <source>
        <dbReference type="NCBIfam" id="TIGR00648"/>
    </source>
</evidence>
<evidence type="ECO:0000256" key="8">
    <source>
        <dbReference type="ARBA" id="ARBA00022842"/>
    </source>
</evidence>
<evidence type="ECO:0000256" key="1">
    <source>
        <dbReference type="ARBA" id="ARBA00004496"/>
    </source>
</evidence>
<keyword evidence="8 13" id="KW-0460">Magnesium</keyword>